<protein>
    <submittedName>
        <fullName evidence="9">MerR family transcriptional regulator</fullName>
    </submittedName>
</protein>
<dbReference type="SMART" id="SM00422">
    <property type="entry name" value="HTH_MERR"/>
    <property type="match status" value="1"/>
</dbReference>
<dbReference type="PANTHER" id="PTHR30204">
    <property type="entry name" value="REDOX-CYCLING DRUG-SENSING TRANSCRIPTIONAL ACTIVATOR SOXR"/>
    <property type="match status" value="1"/>
</dbReference>
<keyword evidence="10" id="KW-1185">Reference proteome</keyword>
<dbReference type="RefSeq" id="WP_113943119.1">
    <property type="nucleotide sequence ID" value="NZ_JBHEEG010000005.1"/>
</dbReference>
<dbReference type="PRINTS" id="PR00040">
    <property type="entry name" value="HTHMERR"/>
</dbReference>
<dbReference type="Gene3D" id="1.10.1660.10">
    <property type="match status" value="1"/>
</dbReference>
<evidence type="ECO:0000256" key="5">
    <source>
        <dbReference type="ARBA" id="ARBA00023015"/>
    </source>
</evidence>
<dbReference type="InterPro" id="IPR000551">
    <property type="entry name" value="MerR-type_HTH_dom"/>
</dbReference>
<dbReference type="GO" id="GO:0051537">
    <property type="term" value="F:2 iron, 2 sulfur cluster binding"/>
    <property type="evidence" value="ECO:0007669"/>
    <property type="project" value="UniProtKB-KW"/>
</dbReference>
<name>A0A366ECT1_9HYPH</name>
<feature type="domain" description="HTH merR-type" evidence="8">
    <location>
        <begin position="9"/>
        <end position="77"/>
    </location>
</feature>
<dbReference type="GO" id="GO:0046872">
    <property type="term" value="F:metal ion binding"/>
    <property type="evidence" value="ECO:0007669"/>
    <property type="project" value="UniProtKB-KW"/>
</dbReference>
<evidence type="ECO:0000256" key="6">
    <source>
        <dbReference type="ARBA" id="ARBA00023125"/>
    </source>
</evidence>
<dbReference type="SUPFAM" id="SSF46955">
    <property type="entry name" value="Putative DNA-binding domain"/>
    <property type="match status" value="1"/>
</dbReference>
<dbReference type="PROSITE" id="PS50937">
    <property type="entry name" value="HTH_MERR_2"/>
    <property type="match status" value="1"/>
</dbReference>
<dbReference type="InterPro" id="IPR009061">
    <property type="entry name" value="DNA-bd_dom_put_sf"/>
</dbReference>
<dbReference type="GO" id="GO:0006979">
    <property type="term" value="P:response to oxidative stress"/>
    <property type="evidence" value="ECO:0007669"/>
    <property type="project" value="InterPro"/>
</dbReference>
<keyword evidence="2" id="KW-0479">Metal-binding</keyword>
<dbReference type="EMBL" id="QNRH01000001">
    <property type="protein sequence ID" value="RBO99294.1"/>
    <property type="molecule type" value="Genomic_DNA"/>
</dbReference>
<organism evidence="9 10">
    <name type="scientific">Pseudochrobactrum asaccharolyticum</name>
    <dbReference type="NCBI Taxonomy" id="354351"/>
    <lineage>
        <taxon>Bacteria</taxon>
        <taxon>Pseudomonadati</taxon>
        <taxon>Pseudomonadota</taxon>
        <taxon>Alphaproteobacteria</taxon>
        <taxon>Hyphomicrobiales</taxon>
        <taxon>Brucellaceae</taxon>
        <taxon>Pseudochrobactrum</taxon>
    </lineage>
</organism>
<evidence type="ECO:0000256" key="1">
    <source>
        <dbReference type="ARBA" id="ARBA00022714"/>
    </source>
</evidence>
<dbReference type="Proteomes" id="UP000252893">
    <property type="component" value="Unassembled WGS sequence"/>
</dbReference>
<evidence type="ECO:0000256" key="3">
    <source>
        <dbReference type="ARBA" id="ARBA00023004"/>
    </source>
</evidence>
<gene>
    <name evidence="9" type="ORF">DFR47_101909</name>
</gene>
<reference evidence="9 10" key="1">
    <citation type="submission" date="2018-06" db="EMBL/GenBank/DDBJ databases">
        <title>Genomic Encyclopedia of Type Strains, Phase IV (KMG-IV): sequencing the most valuable type-strain genomes for metagenomic binning, comparative biology and taxonomic classification.</title>
        <authorList>
            <person name="Goeker M."/>
        </authorList>
    </citation>
    <scope>NUCLEOTIDE SEQUENCE [LARGE SCALE GENOMIC DNA]</scope>
    <source>
        <strain evidence="9 10">DSM 25619</strain>
    </source>
</reference>
<dbReference type="GO" id="GO:0003677">
    <property type="term" value="F:DNA binding"/>
    <property type="evidence" value="ECO:0007669"/>
    <property type="project" value="UniProtKB-KW"/>
</dbReference>
<keyword evidence="3" id="KW-0408">Iron</keyword>
<evidence type="ECO:0000259" key="8">
    <source>
        <dbReference type="PROSITE" id="PS50937"/>
    </source>
</evidence>
<dbReference type="Pfam" id="PF00376">
    <property type="entry name" value="MerR"/>
    <property type="match status" value="1"/>
</dbReference>
<dbReference type="AlphaFoldDB" id="A0A366ECT1"/>
<dbReference type="GO" id="GO:0003700">
    <property type="term" value="F:DNA-binding transcription factor activity"/>
    <property type="evidence" value="ECO:0007669"/>
    <property type="project" value="InterPro"/>
</dbReference>
<keyword evidence="1" id="KW-0001">2Fe-2S</keyword>
<dbReference type="OrthoDB" id="9802944at2"/>
<sequence length="152" mass="17164">MSSGKLKDTLTVGDVARRSGIPVSTIHFYETKELIAGWRTAGNQRRYHRAVLRRIAIIRIAQRAGISLAIIHDALKDLPHDHVPTARDWRQFTNKWKDMLEERIVSLMQLRDQIATCIGCGCLSLADCPLRNPDDRLAQEGAGPQRLIQKSL</sequence>
<dbReference type="InterPro" id="IPR047057">
    <property type="entry name" value="MerR_fam"/>
</dbReference>
<dbReference type="CDD" id="cd01110">
    <property type="entry name" value="HTH_SoxR"/>
    <property type="match status" value="1"/>
</dbReference>
<evidence type="ECO:0000313" key="9">
    <source>
        <dbReference type="EMBL" id="RBO99294.1"/>
    </source>
</evidence>
<keyword evidence="7" id="KW-0804">Transcription</keyword>
<keyword evidence="4" id="KW-0411">Iron-sulfur</keyword>
<keyword evidence="5" id="KW-0805">Transcription regulation</keyword>
<dbReference type="InterPro" id="IPR015358">
    <property type="entry name" value="Tscrpt_reg_MerR_DNA-bd"/>
</dbReference>
<accession>A0A366ECT1</accession>
<evidence type="ECO:0000313" key="10">
    <source>
        <dbReference type="Proteomes" id="UP000252893"/>
    </source>
</evidence>
<dbReference type="PANTHER" id="PTHR30204:SF0">
    <property type="entry name" value="REDOX-SENSITIVE TRANSCRIPTIONAL ACTIVATOR SOXR"/>
    <property type="match status" value="1"/>
</dbReference>
<evidence type="ECO:0000256" key="2">
    <source>
        <dbReference type="ARBA" id="ARBA00022723"/>
    </source>
</evidence>
<evidence type="ECO:0000256" key="7">
    <source>
        <dbReference type="ARBA" id="ARBA00023163"/>
    </source>
</evidence>
<comment type="caution">
    <text evidence="9">The sequence shown here is derived from an EMBL/GenBank/DDBJ whole genome shotgun (WGS) entry which is preliminary data.</text>
</comment>
<dbReference type="Pfam" id="PF09278">
    <property type="entry name" value="MerR-DNA-bind"/>
    <property type="match status" value="1"/>
</dbReference>
<evidence type="ECO:0000256" key="4">
    <source>
        <dbReference type="ARBA" id="ARBA00023014"/>
    </source>
</evidence>
<dbReference type="NCBIfam" id="TIGR01950">
    <property type="entry name" value="SoxR"/>
    <property type="match status" value="1"/>
</dbReference>
<proteinExistence type="predicted"/>
<dbReference type="InterPro" id="IPR010211">
    <property type="entry name" value="Redox-sen_tscrpt-act_SoxR"/>
</dbReference>
<keyword evidence="6" id="KW-0238">DNA-binding</keyword>